<organism evidence="1 2">
    <name type="scientific">Trichinella pseudospiralis</name>
    <name type="common">Parasitic roundworm</name>
    <dbReference type="NCBI Taxonomy" id="6337"/>
    <lineage>
        <taxon>Eukaryota</taxon>
        <taxon>Metazoa</taxon>
        <taxon>Ecdysozoa</taxon>
        <taxon>Nematoda</taxon>
        <taxon>Enoplea</taxon>
        <taxon>Dorylaimia</taxon>
        <taxon>Trichinellida</taxon>
        <taxon>Trichinellidae</taxon>
        <taxon>Trichinella</taxon>
    </lineage>
</organism>
<proteinExistence type="predicted"/>
<dbReference type="EMBL" id="JYDU01000096">
    <property type="protein sequence ID" value="KRX93066.1"/>
    <property type="molecule type" value="Genomic_DNA"/>
</dbReference>
<reference evidence="1 2" key="1">
    <citation type="submission" date="2015-01" db="EMBL/GenBank/DDBJ databases">
        <title>Evolution of Trichinella species and genotypes.</title>
        <authorList>
            <person name="Korhonen P.K."/>
            <person name="Edoardo P."/>
            <person name="Giuseppe L.R."/>
            <person name="Gasser R.B."/>
        </authorList>
    </citation>
    <scope>NUCLEOTIDE SEQUENCE [LARGE SCALE GENOMIC DNA]</scope>
    <source>
        <strain evidence="1">ISS141</strain>
    </source>
</reference>
<sequence>MLFHDLYRKENVIALAPQNVNRQPLKLKPRKNWQTVAPLNSQTWLQAPSVFSFPVNTRKKAKSSVLHWVGKARFSVHLKVAGNKHRLAAHPRQAERQSLSDIFSTRIAGFPSSCSPRHAVKVTENMLI</sequence>
<dbReference type="AlphaFoldDB" id="A0A0V0XYT5"/>
<evidence type="ECO:0000313" key="1">
    <source>
        <dbReference type="EMBL" id="KRX93066.1"/>
    </source>
</evidence>
<comment type="caution">
    <text evidence="1">The sequence shown here is derived from an EMBL/GenBank/DDBJ whole genome shotgun (WGS) entry which is preliminary data.</text>
</comment>
<evidence type="ECO:0000313" key="2">
    <source>
        <dbReference type="Proteomes" id="UP000054815"/>
    </source>
</evidence>
<name>A0A0V0XYT5_TRIPS</name>
<gene>
    <name evidence="1" type="ORF">T4E_909</name>
</gene>
<protein>
    <submittedName>
        <fullName evidence="1">Uncharacterized protein</fullName>
    </submittedName>
</protein>
<dbReference type="Proteomes" id="UP000054815">
    <property type="component" value="Unassembled WGS sequence"/>
</dbReference>
<accession>A0A0V0XYT5</accession>